<evidence type="ECO:0000313" key="6">
    <source>
        <dbReference type="EMBL" id="GAH51372.1"/>
    </source>
</evidence>
<keyword evidence="1" id="KW-0547">Nucleotide-binding</keyword>
<dbReference type="InterPro" id="IPR002078">
    <property type="entry name" value="Sigma_54_int"/>
</dbReference>
<dbReference type="PANTHER" id="PTHR32071">
    <property type="entry name" value="TRANSCRIPTIONAL REGULATORY PROTEIN"/>
    <property type="match status" value="1"/>
</dbReference>
<protein>
    <recommendedName>
        <fullName evidence="5">Sigma-54 factor interaction domain-containing protein</fullName>
    </recommendedName>
</protein>
<dbReference type="SUPFAM" id="SSF46689">
    <property type="entry name" value="Homeodomain-like"/>
    <property type="match status" value="1"/>
</dbReference>
<feature type="domain" description="Sigma-54 factor interaction" evidence="5">
    <location>
        <begin position="1"/>
        <end position="97"/>
    </location>
</feature>
<dbReference type="InterPro" id="IPR009057">
    <property type="entry name" value="Homeodomain-like_sf"/>
</dbReference>
<dbReference type="InterPro" id="IPR058031">
    <property type="entry name" value="AAA_lid_NorR"/>
</dbReference>
<dbReference type="GO" id="GO:0005524">
    <property type="term" value="F:ATP binding"/>
    <property type="evidence" value="ECO:0007669"/>
    <property type="project" value="UniProtKB-KW"/>
</dbReference>
<keyword evidence="3" id="KW-0805">Transcription regulation</keyword>
<dbReference type="Gene3D" id="3.40.50.300">
    <property type="entry name" value="P-loop containing nucleotide triphosphate hydrolases"/>
    <property type="match status" value="1"/>
</dbReference>
<keyword evidence="4" id="KW-0804">Transcription</keyword>
<evidence type="ECO:0000256" key="3">
    <source>
        <dbReference type="ARBA" id="ARBA00023015"/>
    </source>
</evidence>
<dbReference type="GO" id="GO:0043565">
    <property type="term" value="F:sequence-specific DNA binding"/>
    <property type="evidence" value="ECO:0007669"/>
    <property type="project" value="InterPro"/>
</dbReference>
<dbReference type="InterPro" id="IPR002197">
    <property type="entry name" value="HTH_Fis"/>
</dbReference>
<dbReference type="GO" id="GO:0006355">
    <property type="term" value="P:regulation of DNA-templated transcription"/>
    <property type="evidence" value="ECO:0007669"/>
    <property type="project" value="InterPro"/>
</dbReference>
<feature type="non-terminal residue" evidence="6">
    <location>
        <position position="1"/>
    </location>
</feature>
<dbReference type="PANTHER" id="PTHR32071:SF57">
    <property type="entry name" value="C4-DICARBOXYLATE TRANSPORT TRANSCRIPTIONAL REGULATORY PROTEIN DCTD"/>
    <property type="match status" value="1"/>
</dbReference>
<dbReference type="SUPFAM" id="SSF52540">
    <property type="entry name" value="P-loop containing nucleoside triphosphate hydrolases"/>
    <property type="match status" value="1"/>
</dbReference>
<evidence type="ECO:0000256" key="4">
    <source>
        <dbReference type="ARBA" id="ARBA00023163"/>
    </source>
</evidence>
<dbReference type="Pfam" id="PF00158">
    <property type="entry name" value="Sigma54_activat"/>
    <property type="match status" value="1"/>
</dbReference>
<dbReference type="Gene3D" id="1.10.8.60">
    <property type="match status" value="1"/>
</dbReference>
<evidence type="ECO:0000256" key="2">
    <source>
        <dbReference type="ARBA" id="ARBA00022840"/>
    </source>
</evidence>
<dbReference type="PRINTS" id="PR01590">
    <property type="entry name" value="HTHFIS"/>
</dbReference>
<dbReference type="AlphaFoldDB" id="X1G292"/>
<dbReference type="InterPro" id="IPR027417">
    <property type="entry name" value="P-loop_NTPase"/>
</dbReference>
<name>X1G292_9ZZZZ</name>
<organism evidence="6">
    <name type="scientific">marine sediment metagenome</name>
    <dbReference type="NCBI Taxonomy" id="412755"/>
    <lineage>
        <taxon>unclassified sequences</taxon>
        <taxon>metagenomes</taxon>
        <taxon>ecological metagenomes</taxon>
    </lineage>
</organism>
<gene>
    <name evidence="6" type="ORF">S03H2_37809</name>
</gene>
<evidence type="ECO:0000256" key="1">
    <source>
        <dbReference type="ARBA" id="ARBA00022741"/>
    </source>
</evidence>
<dbReference type="PROSITE" id="PS50045">
    <property type="entry name" value="SIGMA54_INTERACT_4"/>
    <property type="match status" value="1"/>
</dbReference>
<evidence type="ECO:0000259" key="5">
    <source>
        <dbReference type="PROSITE" id="PS50045"/>
    </source>
</evidence>
<comment type="caution">
    <text evidence="6">The sequence shown here is derived from an EMBL/GenBank/DDBJ whole genome shotgun (WGS) entry which is preliminary data.</text>
</comment>
<accession>X1G292</accession>
<proteinExistence type="predicted"/>
<dbReference type="Pfam" id="PF02954">
    <property type="entry name" value="HTH_8"/>
    <property type="match status" value="1"/>
</dbReference>
<dbReference type="Gene3D" id="1.10.10.60">
    <property type="entry name" value="Homeodomain-like"/>
    <property type="match status" value="1"/>
</dbReference>
<keyword evidence="2" id="KW-0067">ATP-binding</keyword>
<dbReference type="Pfam" id="PF25601">
    <property type="entry name" value="AAA_lid_14"/>
    <property type="match status" value="1"/>
</dbReference>
<reference evidence="6" key="1">
    <citation type="journal article" date="2014" name="Front. Microbiol.">
        <title>High frequency of phylogenetically diverse reductive dehalogenase-homologous genes in deep subseafloor sedimentary metagenomes.</title>
        <authorList>
            <person name="Kawai M."/>
            <person name="Futagami T."/>
            <person name="Toyoda A."/>
            <person name="Takaki Y."/>
            <person name="Nishi S."/>
            <person name="Hori S."/>
            <person name="Arai W."/>
            <person name="Tsubouchi T."/>
            <person name="Morono Y."/>
            <person name="Uchiyama I."/>
            <person name="Ito T."/>
            <person name="Fujiyama A."/>
            <person name="Inagaki F."/>
            <person name="Takami H."/>
        </authorList>
    </citation>
    <scope>NUCLEOTIDE SEQUENCE</scope>
    <source>
        <strain evidence="6">Expedition CK06-06</strain>
    </source>
</reference>
<sequence>EGKEVDVRVIAATNKDLSKEVSRNRFRLDLLGRLDILSVYLPHLSERSDDVPLLVERFALECDPCAQPRSDWTEELKKRPLAGNVRELFNLVRRALAEKDESAFDWSEDREETMCRSIQQALGRTGGNVSETARLLNMPRTTLIERMKKLDIKP</sequence>
<dbReference type="EMBL" id="BARU01023287">
    <property type="protein sequence ID" value="GAH51372.1"/>
    <property type="molecule type" value="Genomic_DNA"/>
</dbReference>